<keyword evidence="2" id="KW-0378">Hydrolase</keyword>
<dbReference type="InterPro" id="IPR000073">
    <property type="entry name" value="AB_hydrolase_1"/>
</dbReference>
<reference evidence="3" key="1">
    <citation type="journal article" date="2019" name="Int. J. Syst. Evol. Microbiol.">
        <title>The Global Catalogue of Microorganisms (GCM) 10K type strain sequencing project: providing services to taxonomists for standard genome sequencing and annotation.</title>
        <authorList>
            <consortium name="The Broad Institute Genomics Platform"/>
            <consortium name="The Broad Institute Genome Sequencing Center for Infectious Disease"/>
            <person name="Wu L."/>
            <person name="Ma J."/>
        </authorList>
    </citation>
    <scope>NUCLEOTIDE SEQUENCE [LARGE SCALE GENOMIC DNA]</scope>
    <source>
        <strain evidence="3">JCM 18657</strain>
    </source>
</reference>
<dbReference type="PANTHER" id="PTHR12277">
    <property type="entry name" value="ALPHA/BETA HYDROLASE DOMAIN-CONTAINING PROTEIN"/>
    <property type="match status" value="1"/>
</dbReference>
<dbReference type="InterPro" id="IPR029058">
    <property type="entry name" value="AB_hydrolase_fold"/>
</dbReference>
<gene>
    <name evidence="2" type="ORF">ACFQWB_05815</name>
</gene>
<evidence type="ECO:0000259" key="1">
    <source>
        <dbReference type="Pfam" id="PF00561"/>
    </source>
</evidence>
<dbReference type="Gene3D" id="3.40.50.1820">
    <property type="entry name" value="alpha/beta hydrolase"/>
    <property type="match status" value="1"/>
</dbReference>
<dbReference type="SUPFAM" id="SSF53474">
    <property type="entry name" value="alpha/beta-Hydrolases"/>
    <property type="match status" value="1"/>
</dbReference>
<dbReference type="Pfam" id="PF00561">
    <property type="entry name" value="Abhydrolase_1"/>
    <property type="match status" value="1"/>
</dbReference>
<sequence>MWIAVVLVALVAAPAIGFHAYVAWILARPDPIPLSSNPMAAHGLAYEDVTFPAVGYPSRLEGWYVPAGNSKRTIVFSHGYGANREEYWVPMLDLTKAVHQLGYNALLFDYGYVYNEKQPVTAGVIETRELLGAIQFAKEKGAEEIFVWGFSMGAGIALQAALQTDDLSGMLLDSTFLLTADTLYHNLRQYVNLPRFPSVYLIKWFFPMLNGVSLQEIPTERVLSTTYDIPIYMMHGKLDDKAPFELAEKLAANQSSHEASGLWLVPDGYHELLFRYHKKEYMSRVVQFLNAVSGDTRPVRAPSGVISAEAEGSAEPA</sequence>
<dbReference type="EMBL" id="JBHTGQ010000014">
    <property type="protein sequence ID" value="MFC7749461.1"/>
    <property type="molecule type" value="Genomic_DNA"/>
</dbReference>
<protein>
    <submittedName>
        <fullName evidence="2">Alpha/beta hydrolase</fullName>
    </submittedName>
</protein>
<accession>A0ABW2UZZ1</accession>
<dbReference type="Proteomes" id="UP001596528">
    <property type="component" value="Unassembled WGS sequence"/>
</dbReference>
<dbReference type="RefSeq" id="WP_246068042.1">
    <property type="nucleotide sequence ID" value="NZ_JBHTGQ010000014.1"/>
</dbReference>
<evidence type="ECO:0000313" key="2">
    <source>
        <dbReference type="EMBL" id="MFC7749461.1"/>
    </source>
</evidence>
<proteinExistence type="predicted"/>
<name>A0ABW2UZZ1_9BACL</name>
<feature type="domain" description="AB hydrolase-1" evidence="1">
    <location>
        <begin position="73"/>
        <end position="187"/>
    </location>
</feature>
<evidence type="ECO:0000313" key="3">
    <source>
        <dbReference type="Proteomes" id="UP001596528"/>
    </source>
</evidence>
<organism evidence="2 3">
    <name type="scientific">Paenibacillus thermoaerophilus</name>
    <dbReference type="NCBI Taxonomy" id="1215385"/>
    <lineage>
        <taxon>Bacteria</taxon>
        <taxon>Bacillati</taxon>
        <taxon>Bacillota</taxon>
        <taxon>Bacilli</taxon>
        <taxon>Bacillales</taxon>
        <taxon>Paenibacillaceae</taxon>
        <taxon>Paenibacillus</taxon>
    </lineage>
</organism>
<dbReference type="GO" id="GO:0016787">
    <property type="term" value="F:hydrolase activity"/>
    <property type="evidence" value="ECO:0007669"/>
    <property type="project" value="UniProtKB-KW"/>
</dbReference>
<keyword evidence="3" id="KW-1185">Reference proteome</keyword>
<comment type="caution">
    <text evidence="2">The sequence shown here is derived from an EMBL/GenBank/DDBJ whole genome shotgun (WGS) entry which is preliminary data.</text>
</comment>